<evidence type="ECO:0000256" key="1">
    <source>
        <dbReference type="SAM" id="MobiDB-lite"/>
    </source>
</evidence>
<dbReference type="CDD" id="cd11390">
    <property type="entry name" value="bHLH_TS"/>
    <property type="match status" value="1"/>
</dbReference>
<dbReference type="PANTHER" id="PTHR19290">
    <property type="entry name" value="BASIC HELIX-LOOP-HELIX PROTEIN NEUROGENIN-RELATED"/>
    <property type="match status" value="1"/>
</dbReference>
<dbReference type="InterPro" id="IPR050359">
    <property type="entry name" value="bHLH_transcription_factors"/>
</dbReference>
<feature type="domain" description="BHLH" evidence="2">
    <location>
        <begin position="20"/>
        <end position="72"/>
    </location>
</feature>
<evidence type="ECO:0000259" key="2">
    <source>
        <dbReference type="PROSITE" id="PS50888"/>
    </source>
</evidence>
<feature type="compositionally biased region" description="Basic residues" evidence="1">
    <location>
        <begin position="10"/>
        <end position="25"/>
    </location>
</feature>
<dbReference type="EMBL" id="CALNXK010000039">
    <property type="protein sequence ID" value="CAH3123797.1"/>
    <property type="molecule type" value="Genomic_DNA"/>
</dbReference>
<feature type="region of interest" description="Disordered" evidence="1">
    <location>
        <begin position="1"/>
        <end position="30"/>
    </location>
</feature>
<dbReference type="Gene3D" id="4.10.280.10">
    <property type="entry name" value="Helix-loop-helix DNA-binding domain"/>
    <property type="match status" value="1"/>
</dbReference>
<proteinExistence type="predicted"/>
<dbReference type="InterPro" id="IPR011598">
    <property type="entry name" value="bHLH_dom"/>
</dbReference>
<keyword evidence="4" id="KW-1185">Reference proteome</keyword>
<evidence type="ECO:0000313" key="4">
    <source>
        <dbReference type="Proteomes" id="UP001159405"/>
    </source>
</evidence>
<dbReference type="Pfam" id="PF00010">
    <property type="entry name" value="HLH"/>
    <property type="match status" value="1"/>
</dbReference>
<dbReference type="SUPFAM" id="SSF47459">
    <property type="entry name" value="HLH, helix-loop-helix DNA-binding domain"/>
    <property type="match status" value="1"/>
</dbReference>
<evidence type="ECO:0000313" key="3">
    <source>
        <dbReference type="EMBL" id="CAH3123797.1"/>
    </source>
</evidence>
<protein>
    <recommendedName>
        <fullName evidence="2">BHLH domain-containing protein</fullName>
    </recommendedName>
</protein>
<dbReference type="InterPro" id="IPR036638">
    <property type="entry name" value="HLH_DNA-bd_sf"/>
</dbReference>
<sequence length="194" mass="21928">MDSTMEERAKKSRKRQMSRAKRVLANRRERERVRKMNDAFEELRSTIPNYEETRVKTKLELLRIATNYIQSLKDSIQNSIPDGYNTPLIYPPAYEMDPNGGLKSGPWISEYPNPTQLPVPPPPTFTELPSFQFPPHHQAVSSGSQFSSPIPNSSETSAQDCYSLWSNGFADSLSGESLLYNVQNAATGLYIEGH</sequence>
<dbReference type="Proteomes" id="UP001159405">
    <property type="component" value="Unassembled WGS sequence"/>
</dbReference>
<organism evidence="3 4">
    <name type="scientific">Porites lobata</name>
    <dbReference type="NCBI Taxonomy" id="104759"/>
    <lineage>
        <taxon>Eukaryota</taxon>
        <taxon>Metazoa</taxon>
        <taxon>Cnidaria</taxon>
        <taxon>Anthozoa</taxon>
        <taxon>Hexacorallia</taxon>
        <taxon>Scleractinia</taxon>
        <taxon>Fungiina</taxon>
        <taxon>Poritidae</taxon>
        <taxon>Porites</taxon>
    </lineage>
</organism>
<accession>A0ABN8NVG3</accession>
<name>A0ABN8NVG3_9CNID</name>
<comment type="caution">
    <text evidence="3">The sequence shown here is derived from an EMBL/GenBank/DDBJ whole genome shotgun (WGS) entry which is preliminary data.</text>
</comment>
<reference evidence="3 4" key="1">
    <citation type="submission" date="2022-05" db="EMBL/GenBank/DDBJ databases">
        <authorList>
            <consortium name="Genoscope - CEA"/>
            <person name="William W."/>
        </authorList>
    </citation>
    <scope>NUCLEOTIDE SEQUENCE [LARGE SCALE GENOMIC DNA]</scope>
</reference>
<dbReference type="SMART" id="SM00353">
    <property type="entry name" value="HLH"/>
    <property type="match status" value="1"/>
</dbReference>
<dbReference type="PROSITE" id="PS50888">
    <property type="entry name" value="BHLH"/>
    <property type="match status" value="1"/>
</dbReference>
<gene>
    <name evidence="3" type="ORF">PLOB_00030360</name>
</gene>
<dbReference type="PANTHER" id="PTHR19290:SF163">
    <property type="entry name" value="BASIC HELIX-LOOP-HELIX NEURAL TRANSCRIPTION FACTOR TAP"/>
    <property type="match status" value="1"/>
</dbReference>